<dbReference type="Proteomes" id="UP001267426">
    <property type="component" value="Unassembled WGS sequence"/>
</dbReference>
<sequence>MPAPPRVVFALLGDPTGSSRALRQLRALSALGLDVRLLAVGPMRRPDVLRGVVDGAVAAPWPAGRGPAFFWRADRAVRRLAERTPAALYLASDLYVLPALAAAARRHGGRLVYDSRELYAALDSSAGRPHVAAAWRAVEGRFIGRADAVLTVGDQIADRLAEAYRIARPTVLYNAPAPPSPSGEGGADHARAGRTVLRARLGLPDDGRVVVLYQGLLRAGRGLPALVEAARRVDGVRLVVIGEGELWDDLARLGAPLGDRFRLHPFVPPDALAALTPGADLGACLIEPLTESLRLSLPNKLFEYLAAGVPVIASPLPEIRRVVERGVGVLADPADPAAVAAALRLALDPDARDAWAGRTTEALAPYAWDRGRSVFRDVVLGLLG</sequence>
<dbReference type="Pfam" id="PF13692">
    <property type="entry name" value="Glyco_trans_1_4"/>
    <property type="match status" value="1"/>
</dbReference>
<dbReference type="PANTHER" id="PTHR12526:SF510">
    <property type="entry name" value="D-INOSITOL 3-PHOSPHATE GLYCOSYLTRANSFERASE"/>
    <property type="match status" value="1"/>
</dbReference>
<evidence type="ECO:0000256" key="2">
    <source>
        <dbReference type="ARBA" id="ARBA00022679"/>
    </source>
</evidence>
<keyword evidence="1 4" id="KW-0328">Glycosyltransferase</keyword>
<dbReference type="PANTHER" id="PTHR12526">
    <property type="entry name" value="GLYCOSYLTRANSFERASE"/>
    <property type="match status" value="1"/>
</dbReference>
<dbReference type="RefSeq" id="WP_311665408.1">
    <property type="nucleotide sequence ID" value="NZ_JAVRHT010000044.1"/>
</dbReference>
<dbReference type="InterPro" id="IPR028098">
    <property type="entry name" value="Glyco_trans_4-like_N"/>
</dbReference>
<evidence type="ECO:0000313" key="4">
    <source>
        <dbReference type="EMBL" id="MDT0632977.1"/>
    </source>
</evidence>
<keyword evidence="5" id="KW-1185">Reference proteome</keyword>
<accession>A0ABU3BUM5</accession>
<evidence type="ECO:0000313" key="5">
    <source>
        <dbReference type="Proteomes" id="UP001267426"/>
    </source>
</evidence>
<dbReference type="Pfam" id="PF13439">
    <property type="entry name" value="Glyco_transf_4"/>
    <property type="match status" value="1"/>
</dbReference>
<reference evidence="4 5" key="1">
    <citation type="submission" date="2023-09" db="EMBL/GenBank/DDBJ databases">
        <authorList>
            <person name="Rey-Velasco X."/>
        </authorList>
    </citation>
    <scope>NUCLEOTIDE SEQUENCE [LARGE SCALE GENOMIC DNA]</scope>
    <source>
        <strain evidence="4 5">F394</strain>
    </source>
</reference>
<dbReference type="EC" id="2.4.-.-" evidence="4"/>
<organism evidence="4 5">
    <name type="scientific">Rubrivirga litoralis</name>
    <dbReference type="NCBI Taxonomy" id="3075598"/>
    <lineage>
        <taxon>Bacteria</taxon>
        <taxon>Pseudomonadati</taxon>
        <taxon>Rhodothermota</taxon>
        <taxon>Rhodothermia</taxon>
        <taxon>Rhodothermales</taxon>
        <taxon>Rubricoccaceae</taxon>
        <taxon>Rubrivirga</taxon>
    </lineage>
</organism>
<evidence type="ECO:0000259" key="3">
    <source>
        <dbReference type="Pfam" id="PF13439"/>
    </source>
</evidence>
<name>A0ABU3BUM5_9BACT</name>
<protein>
    <submittedName>
        <fullName evidence="4">Glycosyltransferase family 4 protein</fullName>
        <ecNumber evidence="4">2.4.-.-</ecNumber>
    </submittedName>
</protein>
<proteinExistence type="predicted"/>
<dbReference type="CDD" id="cd03801">
    <property type="entry name" value="GT4_PimA-like"/>
    <property type="match status" value="1"/>
</dbReference>
<feature type="domain" description="Glycosyltransferase subfamily 4-like N-terminal" evidence="3">
    <location>
        <begin position="21"/>
        <end position="174"/>
    </location>
</feature>
<comment type="caution">
    <text evidence="4">The sequence shown here is derived from an EMBL/GenBank/DDBJ whole genome shotgun (WGS) entry which is preliminary data.</text>
</comment>
<dbReference type="SUPFAM" id="SSF53756">
    <property type="entry name" value="UDP-Glycosyltransferase/glycogen phosphorylase"/>
    <property type="match status" value="1"/>
</dbReference>
<evidence type="ECO:0000256" key="1">
    <source>
        <dbReference type="ARBA" id="ARBA00022676"/>
    </source>
</evidence>
<dbReference type="Gene3D" id="3.40.50.2000">
    <property type="entry name" value="Glycogen Phosphorylase B"/>
    <property type="match status" value="2"/>
</dbReference>
<dbReference type="GO" id="GO:0016757">
    <property type="term" value="F:glycosyltransferase activity"/>
    <property type="evidence" value="ECO:0007669"/>
    <property type="project" value="UniProtKB-KW"/>
</dbReference>
<dbReference type="EMBL" id="JAVRHT010000044">
    <property type="protein sequence ID" value="MDT0632977.1"/>
    <property type="molecule type" value="Genomic_DNA"/>
</dbReference>
<keyword evidence="2 4" id="KW-0808">Transferase</keyword>
<gene>
    <name evidence="4" type="ORF">RM540_14560</name>
</gene>